<evidence type="ECO:0000256" key="1">
    <source>
        <dbReference type="ARBA" id="ARBA00007099"/>
    </source>
</evidence>
<comment type="caution">
    <text evidence="2">The sequence shown here is derived from an EMBL/GenBank/DDBJ whole genome shotgun (WGS) entry which is preliminary data.</text>
</comment>
<reference evidence="2 3" key="1">
    <citation type="submission" date="2019-07" db="EMBL/GenBank/DDBJ databases">
        <title>Genomics analysis of Aphanomyces spp. identifies a new class of oomycete effector associated with host adaptation.</title>
        <authorList>
            <person name="Gaulin E."/>
        </authorList>
    </citation>
    <scope>NUCLEOTIDE SEQUENCE [LARGE SCALE GENOMIC DNA]</scope>
    <source>
        <strain evidence="2 3">ATCC 201684</strain>
    </source>
</reference>
<evidence type="ECO:0000313" key="2">
    <source>
        <dbReference type="EMBL" id="KAF0723532.1"/>
    </source>
</evidence>
<gene>
    <name evidence="2" type="ORF">Ae201684_017612</name>
</gene>
<protein>
    <submittedName>
        <fullName evidence="2">Uncharacterized protein</fullName>
    </submittedName>
</protein>
<organism evidence="2 3">
    <name type="scientific">Aphanomyces euteiches</name>
    <dbReference type="NCBI Taxonomy" id="100861"/>
    <lineage>
        <taxon>Eukaryota</taxon>
        <taxon>Sar</taxon>
        <taxon>Stramenopiles</taxon>
        <taxon>Oomycota</taxon>
        <taxon>Saprolegniomycetes</taxon>
        <taxon>Saprolegniales</taxon>
        <taxon>Verrucalvaceae</taxon>
        <taxon>Aphanomyces</taxon>
    </lineage>
</organism>
<accession>A0A6G0W8B3</accession>
<name>A0A6G0W8B3_9STRA</name>
<dbReference type="Proteomes" id="UP000481153">
    <property type="component" value="Unassembled WGS sequence"/>
</dbReference>
<dbReference type="Pfam" id="PF12640">
    <property type="entry name" value="UPF0489"/>
    <property type="match status" value="1"/>
</dbReference>
<comment type="similarity">
    <text evidence="1">Belongs to the UPF0489 family.</text>
</comment>
<keyword evidence="3" id="KW-1185">Reference proteome</keyword>
<sequence>MRKRLLPFSNWSLVHIDAHPDMAFPRTIPADSIFTPHEFYDELEACDGAIASFLMPLVYAGHMSSLMWIKPAWARQMHLGDENFYVGKHVETGALCVSSRQVYFVDETMYADESALVKPQLLRFSVCDLECAPPTNPPSDPFVLDICLDYFSTLNPFLDAFQAACGQEDTRILQRIYSDLQFKNIPATLSHDQQITQQQQFTKWVDELFQDKLWEITDDEAQLLDWAKPILDLYNDPSSMNNVFLGFFRMLKRYNAEEMELLQWAGPCVDLPANVNANVKPMLASLRAYLSSTDCRPRLITIATSQGDAYTPLDQVDAILQDTLAMLEELYGPLQVENCIL</sequence>
<dbReference type="EMBL" id="VJMJ01000304">
    <property type="protein sequence ID" value="KAF0723532.1"/>
    <property type="molecule type" value="Genomic_DNA"/>
</dbReference>
<dbReference type="InterPro" id="IPR024131">
    <property type="entry name" value="UPF0489"/>
</dbReference>
<dbReference type="PANTHER" id="PTHR13225">
    <property type="entry name" value="MISEXPRESSION SUPPRESSOR OF RAS 6"/>
    <property type="match status" value="1"/>
</dbReference>
<dbReference type="AlphaFoldDB" id="A0A6G0W8B3"/>
<evidence type="ECO:0000313" key="3">
    <source>
        <dbReference type="Proteomes" id="UP000481153"/>
    </source>
</evidence>
<dbReference type="VEuPathDB" id="FungiDB:AeMF1_013825"/>
<dbReference type="PANTHER" id="PTHR13225:SF3">
    <property type="entry name" value="UPF0489 PROTEIN C5ORF22"/>
    <property type="match status" value="1"/>
</dbReference>
<proteinExistence type="inferred from homology"/>